<dbReference type="CDD" id="cd06259">
    <property type="entry name" value="YdcF-like"/>
    <property type="match status" value="2"/>
</dbReference>
<comment type="caution">
    <text evidence="2">The sequence shown here is derived from an EMBL/GenBank/DDBJ whole genome shotgun (WGS) entry which is preliminary data.</text>
</comment>
<dbReference type="PANTHER" id="PTHR30336">
    <property type="entry name" value="INNER MEMBRANE PROTEIN, PROBABLE PERMEASE"/>
    <property type="match status" value="1"/>
</dbReference>
<proteinExistence type="predicted"/>
<dbReference type="Pfam" id="PF02698">
    <property type="entry name" value="DUF218"/>
    <property type="match status" value="2"/>
</dbReference>
<dbReference type="EMBL" id="CAMXCT020001551">
    <property type="protein sequence ID" value="CAL1144458.1"/>
    <property type="molecule type" value="Genomic_DNA"/>
</dbReference>
<feature type="domain" description="DUF218" evidence="1">
    <location>
        <begin position="5"/>
        <end position="134"/>
    </location>
</feature>
<dbReference type="InterPro" id="IPR014729">
    <property type="entry name" value="Rossmann-like_a/b/a_fold"/>
</dbReference>
<reference evidence="3" key="2">
    <citation type="submission" date="2024-04" db="EMBL/GenBank/DDBJ databases">
        <authorList>
            <person name="Chen Y."/>
            <person name="Shah S."/>
            <person name="Dougan E. K."/>
            <person name="Thang M."/>
            <person name="Chan C."/>
        </authorList>
    </citation>
    <scope>NUCLEOTIDE SEQUENCE [LARGE SCALE GENOMIC DNA]</scope>
</reference>
<dbReference type="PANTHER" id="PTHR30336:SF20">
    <property type="entry name" value="DUF218 DOMAIN-CONTAINING PROTEIN"/>
    <property type="match status" value="1"/>
</dbReference>
<feature type="non-terminal residue" evidence="2">
    <location>
        <position position="1"/>
    </location>
</feature>
<name>A0A9P1FWF6_9DINO</name>
<evidence type="ECO:0000313" key="3">
    <source>
        <dbReference type="EMBL" id="CAL1144458.1"/>
    </source>
</evidence>
<dbReference type="GO" id="GO:0005886">
    <property type="term" value="C:plasma membrane"/>
    <property type="evidence" value="ECO:0007669"/>
    <property type="project" value="TreeGrafter"/>
</dbReference>
<dbReference type="OrthoDB" id="412880at2759"/>
<dbReference type="EMBL" id="CAMXCT010001551">
    <property type="protein sequence ID" value="CAI3991083.1"/>
    <property type="molecule type" value="Genomic_DNA"/>
</dbReference>
<dbReference type="InterPro" id="IPR051599">
    <property type="entry name" value="Cell_Envelope_Assoc"/>
</dbReference>
<dbReference type="AlphaFoldDB" id="A0A9P1FWF6"/>
<feature type="non-terminal residue" evidence="2">
    <location>
        <position position="453"/>
    </location>
</feature>
<evidence type="ECO:0000313" key="2">
    <source>
        <dbReference type="EMBL" id="CAI3991083.1"/>
    </source>
</evidence>
<accession>A0A9P1FWF6</accession>
<dbReference type="InterPro" id="IPR003848">
    <property type="entry name" value="DUF218"/>
</dbReference>
<dbReference type="Gene3D" id="3.40.50.620">
    <property type="entry name" value="HUPs"/>
    <property type="match status" value="2"/>
</dbReference>
<protein>
    <recommendedName>
        <fullName evidence="1">DUF218 domain-containing protein</fullName>
    </recommendedName>
</protein>
<organism evidence="2">
    <name type="scientific">Cladocopium goreaui</name>
    <dbReference type="NCBI Taxonomy" id="2562237"/>
    <lineage>
        <taxon>Eukaryota</taxon>
        <taxon>Sar</taxon>
        <taxon>Alveolata</taxon>
        <taxon>Dinophyceae</taxon>
        <taxon>Suessiales</taxon>
        <taxon>Symbiodiniaceae</taxon>
        <taxon>Cladocopium</taxon>
    </lineage>
</organism>
<feature type="domain" description="DUF218" evidence="1">
    <location>
        <begin position="244"/>
        <end position="355"/>
    </location>
</feature>
<evidence type="ECO:0000259" key="1">
    <source>
        <dbReference type="Pfam" id="PF02698"/>
    </source>
</evidence>
<gene>
    <name evidence="2" type="ORF">C1SCF055_LOCUS18017</name>
</gene>
<sequence>MATFIACLGQALSPDGSVPVTLANRAAVAAELHHRTGARIILSGADVSRVGSSEAQVMKAILTSAPHSVDARALLLDELACNTIENVRNTLAIIRREAPSVAAGDIKMYLVTSDFHCPRSEFIFRTVFESEGAGEVEIESCPAFSALKDDISDDPKKEMLTDFKLHKIMKDINEWGIFMRLCHENALMVNKMQSWLREYGVEKQNPKHFDRALKQLAELVEQARRGDYGKTTPLASQQDWVPLTLANRTAHAAQLHKTLGAPIILSGADVSRVGITEAQAMKKILSAAPHGVAKEALLLDESAKNTIENARNTLSIIRKHAPGLATKDIKMYLVTSDFHCPRSEFIFRNVFESEGAGDLMIEASAAFSGLPDDISKFPEQEMLTGFNFQRMKDINDWGIFRRLCHEHALMTNLMGLELREYGVEQQNPQHFDNATNQILDLIEKARRMEVAHL</sequence>
<reference evidence="2" key="1">
    <citation type="submission" date="2022-10" db="EMBL/GenBank/DDBJ databases">
        <authorList>
            <person name="Chen Y."/>
            <person name="Dougan E. K."/>
            <person name="Chan C."/>
            <person name="Rhodes N."/>
            <person name="Thang M."/>
        </authorList>
    </citation>
    <scope>NUCLEOTIDE SEQUENCE</scope>
</reference>